<gene>
    <name evidence="1" type="ORF">SAMN05216290_2464</name>
</gene>
<organism evidence="1 2">
    <name type="scientific">Roseivirga pacifica</name>
    <dbReference type="NCBI Taxonomy" id="1267423"/>
    <lineage>
        <taxon>Bacteria</taxon>
        <taxon>Pseudomonadati</taxon>
        <taxon>Bacteroidota</taxon>
        <taxon>Cytophagia</taxon>
        <taxon>Cytophagales</taxon>
        <taxon>Roseivirgaceae</taxon>
        <taxon>Roseivirga</taxon>
    </lineage>
</organism>
<dbReference type="Proteomes" id="UP000199437">
    <property type="component" value="Unassembled WGS sequence"/>
</dbReference>
<sequence length="38" mass="4468">MTIRLEDIWLSPLGYKNQIDFMADELCLLQNKTGKHMT</sequence>
<protein>
    <submittedName>
        <fullName evidence="1">Uncharacterized protein</fullName>
    </submittedName>
</protein>
<proteinExistence type="predicted"/>
<reference evidence="2" key="1">
    <citation type="submission" date="2016-10" db="EMBL/GenBank/DDBJ databases">
        <authorList>
            <person name="Varghese N."/>
            <person name="Submissions S."/>
        </authorList>
    </citation>
    <scope>NUCLEOTIDE SEQUENCE [LARGE SCALE GENOMIC DNA]</scope>
    <source>
        <strain evidence="2">CGMCC 1.12402</strain>
    </source>
</reference>
<evidence type="ECO:0000313" key="1">
    <source>
        <dbReference type="EMBL" id="SEW28331.1"/>
    </source>
</evidence>
<accession>A0A1I0QM46</accession>
<name>A0A1I0QM46_9BACT</name>
<dbReference type="AlphaFoldDB" id="A0A1I0QM46"/>
<keyword evidence="2" id="KW-1185">Reference proteome</keyword>
<evidence type="ECO:0000313" key="2">
    <source>
        <dbReference type="Proteomes" id="UP000199437"/>
    </source>
</evidence>
<dbReference type="EMBL" id="FOIR01000002">
    <property type="protein sequence ID" value="SEW28331.1"/>
    <property type="molecule type" value="Genomic_DNA"/>
</dbReference>